<protein>
    <submittedName>
        <fullName evidence="1">Uncharacterized protein</fullName>
    </submittedName>
</protein>
<evidence type="ECO:0000313" key="1">
    <source>
        <dbReference type="EMBL" id="MFL9887344.1"/>
    </source>
</evidence>
<organism evidence="1 2">
    <name type="scientific">Paraburkholderia agricolaris</name>
    <dbReference type="NCBI Taxonomy" id="2152888"/>
    <lineage>
        <taxon>Bacteria</taxon>
        <taxon>Pseudomonadati</taxon>
        <taxon>Pseudomonadota</taxon>
        <taxon>Betaproteobacteria</taxon>
        <taxon>Burkholderiales</taxon>
        <taxon>Burkholderiaceae</taxon>
        <taxon>Paraburkholderia</taxon>
    </lineage>
</organism>
<reference evidence="1 2" key="1">
    <citation type="journal article" date="2024" name="Chem. Sci.">
        <title>Discovery of megapolipeptins by genome mining of a Burkholderiales bacteria collection.</title>
        <authorList>
            <person name="Paulo B.S."/>
            <person name="Recchia M.J.J."/>
            <person name="Lee S."/>
            <person name="Fergusson C.H."/>
            <person name="Romanowski S.B."/>
            <person name="Hernandez A."/>
            <person name="Krull N."/>
            <person name="Liu D.Y."/>
            <person name="Cavanagh H."/>
            <person name="Bos A."/>
            <person name="Gray C.A."/>
            <person name="Murphy B.T."/>
            <person name="Linington R.G."/>
            <person name="Eustaquio A.S."/>
        </authorList>
    </citation>
    <scope>NUCLEOTIDE SEQUENCE [LARGE SCALE GENOMIC DNA]</scope>
    <source>
        <strain evidence="1 2">RL16-012-BIC-B</strain>
    </source>
</reference>
<accession>A0ABW8ZVR8</accession>
<dbReference type="EMBL" id="JAQQFN010000027">
    <property type="protein sequence ID" value="MFL9887344.1"/>
    <property type="molecule type" value="Genomic_DNA"/>
</dbReference>
<keyword evidence="2" id="KW-1185">Reference proteome</keyword>
<name>A0ABW8ZVR8_9BURK</name>
<gene>
    <name evidence="1" type="ORF">PQR66_30210</name>
</gene>
<comment type="caution">
    <text evidence="1">The sequence shown here is derived from an EMBL/GenBank/DDBJ whole genome shotgun (WGS) entry which is preliminary data.</text>
</comment>
<dbReference type="RefSeq" id="WP_408332236.1">
    <property type="nucleotide sequence ID" value="NZ_JAQQFH010000027.1"/>
</dbReference>
<proteinExistence type="predicted"/>
<dbReference type="Proteomes" id="UP001629249">
    <property type="component" value="Unassembled WGS sequence"/>
</dbReference>
<evidence type="ECO:0000313" key="2">
    <source>
        <dbReference type="Proteomes" id="UP001629249"/>
    </source>
</evidence>
<sequence>MSKLLHQRSAFPASALSDFERFLLTMALQGAPARLIHVMHGRDAK</sequence>